<dbReference type="Pfam" id="PF08311">
    <property type="entry name" value="Mad3_BUB1_I"/>
    <property type="match status" value="1"/>
</dbReference>
<evidence type="ECO:0000256" key="1">
    <source>
        <dbReference type="SAM" id="MobiDB-lite"/>
    </source>
</evidence>
<feature type="compositionally biased region" description="Basic and acidic residues" evidence="1">
    <location>
        <begin position="191"/>
        <end position="200"/>
    </location>
</feature>
<reference evidence="3" key="1">
    <citation type="submission" date="2022-12" db="EMBL/GenBank/DDBJ databases">
        <title>Draft genome assemblies for two species of Escallonia (Escalloniales).</title>
        <authorList>
            <person name="Chanderbali A."/>
            <person name="Dervinis C."/>
            <person name="Anghel I."/>
            <person name="Soltis D."/>
            <person name="Soltis P."/>
            <person name="Zapata F."/>
        </authorList>
    </citation>
    <scope>NUCLEOTIDE SEQUENCE</scope>
    <source>
        <strain evidence="3">UCBG92.1500</strain>
        <tissue evidence="3">Leaf</tissue>
    </source>
</reference>
<dbReference type="Proteomes" id="UP001187471">
    <property type="component" value="Unassembled WGS sequence"/>
</dbReference>
<name>A0AA88S497_9ASTE</name>
<dbReference type="PANTHER" id="PTHR14030:SF2">
    <property type="entry name" value="OS11G0128700 PROTEIN"/>
    <property type="match status" value="1"/>
</dbReference>
<dbReference type="GO" id="GO:0007094">
    <property type="term" value="P:mitotic spindle assembly checkpoint signaling"/>
    <property type="evidence" value="ECO:0007669"/>
    <property type="project" value="InterPro"/>
</dbReference>
<dbReference type="GO" id="GO:0051754">
    <property type="term" value="P:meiotic sister chromatid cohesion, centromeric"/>
    <property type="evidence" value="ECO:0007669"/>
    <property type="project" value="TreeGrafter"/>
</dbReference>
<dbReference type="InterPro" id="IPR013212">
    <property type="entry name" value="Mad3/Bub1_I"/>
</dbReference>
<gene>
    <name evidence="3" type="ORF">RJ640_026338</name>
</gene>
<keyword evidence="4" id="KW-1185">Reference proteome</keyword>
<feature type="region of interest" description="Disordered" evidence="1">
    <location>
        <begin position="348"/>
        <end position="367"/>
    </location>
</feature>
<proteinExistence type="predicted"/>
<dbReference type="AlphaFoldDB" id="A0AA88S497"/>
<dbReference type="PROSITE" id="PS51489">
    <property type="entry name" value="BUB1_N"/>
    <property type="match status" value="1"/>
</dbReference>
<protein>
    <recommendedName>
        <fullName evidence="2">BUB1 N-terminal domain-containing protein</fullName>
    </recommendedName>
</protein>
<evidence type="ECO:0000313" key="4">
    <source>
        <dbReference type="Proteomes" id="UP001187471"/>
    </source>
</evidence>
<dbReference type="PANTHER" id="PTHR14030">
    <property type="entry name" value="MITOTIC CHECKPOINT SERINE/THREONINE-PROTEIN KINASE BUB1"/>
    <property type="match status" value="1"/>
</dbReference>
<comment type="caution">
    <text evidence="3">The sequence shown here is derived from an EMBL/GenBank/DDBJ whole genome shotgun (WGS) entry which is preliminary data.</text>
</comment>
<sequence length="606" mass="69089">MTGEPGRQQRSPMANNTLYNNLFASLISEIKAYSGRDPLLPWLRGIKKMRESLPTQLLKEKLPRFLQKCAQTFQTDRRYANDLRYLRVWLQLMDFVNDPGAVLGTMEAHHIGMKRALFYQAYALYYEKVKKFEEAEKMYHLGVKNLAEPVNELQKSFEQFLHRMERHKNKRVQVRQGGRSSRPPCTGSIPDNRDDDKENNDNVCKVKGRSTGSWTEKSLPRRQPKLESIENKAAIAHRTENNMPKKESTHFGVATNRDNVGNLSIKKGYMEDIGCKNYVNRKNSSEAKSDEARKFSGDDTVVVKFVDTAIVGKPEAEDACHHGLVEPTINTKDAMNAINSMFREPLEPAITGGRSHRSQPKSDKSRDNEFEVFIDDDLDNGVGSSNKKLEKCFSLPQHKRPETHQPLQEPLQIYTSDEENNMIEGGSHEKDNSKHRKVQKVTKGATVSGGQINAFVSVNSKDLPSECVEDLDVERPQQVTGREDTVVYRFVGSTISDEPEVENVCHHGLVEPTVNLKEAMDDINNMFGKPIEFARKSRKKKQNKIVDGKRDCSTFLILPDDDMDCQQQKFQPSSSTRRETDLFEPTICTKEAMDEINKMFGMPMDF</sequence>
<dbReference type="Gene3D" id="1.25.40.430">
    <property type="match status" value="1"/>
</dbReference>
<accession>A0AA88S497</accession>
<feature type="region of interest" description="Disordered" evidence="1">
    <location>
        <begin position="166"/>
        <end position="228"/>
    </location>
</feature>
<dbReference type="SMART" id="SM00777">
    <property type="entry name" value="Mad3_BUB1_I"/>
    <property type="match status" value="1"/>
</dbReference>
<evidence type="ECO:0000313" key="3">
    <source>
        <dbReference type="EMBL" id="KAK2982495.1"/>
    </source>
</evidence>
<feature type="region of interest" description="Disordered" evidence="1">
    <location>
        <begin position="236"/>
        <end position="255"/>
    </location>
</feature>
<evidence type="ECO:0000259" key="2">
    <source>
        <dbReference type="PROSITE" id="PS51489"/>
    </source>
</evidence>
<dbReference type="EMBL" id="JAVXUO010001427">
    <property type="protein sequence ID" value="KAK2982495.1"/>
    <property type="molecule type" value="Genomic_DNA"/>
</dbReference>
<dbReference type="GO" id="GO:0004672">
    <property type="term" value="F:protein kinase activity"/>
    <property type="evidence" value="ECO:0007669"/>
    <property type="project" value="TreeGrafter"/>
</dbReference>
<feature type="compositionally biased region" description="Basic and acidic residues" evidence="1">
    <location>
        <begin position="237"/>
        <end position="249"/>
    </location>
</feature>
<feature type="domain" description="BUB1 N-terminal" evidence="2">
    <location>
        <begin position="26"/>
        <end position="183"/>
    </location>
</feature>
<organism evidence="3 4">
    <name type="scientific">Escallonia rubra</name>
    <dbReference type="NCBI Taxonomy" id="112253"/>
    <lineage>
        <taxon>Eukaryota</taxon>
        <taxon>Viridiplantae</taxon>
        <taxon>Streptophyta</taxon>
        <taxon>Embryophyta</taxon>
        <taxon>Tracheophyta</taxon>
        <taxon>Spermatophyta</taxon>
        <taxon>Magnoliopsida</taxon>
        <taxon>eudicotyledons</taxon>
        <taxon>Gunneridae</taxon>
        <taxon>Pentapetalae</taxon>
        <taxon>asterids</taxon>
        <taxon>campanulids</taxon>
        <taxon>Escalloniales</taxon>
        <taxon>Escalloniaceae</taxon>
        <taxon>Escallonia</taxon>
    </lineage>
</organism>
<dbReference type="InterPro" id="IPR015661">
    <property type="entry name" value="Bub1/Mad3"/>
</dbReference>
<dbReference type="FunFam" id="1.25.40.430:FF:000005">
    <property type="entry name" value="Mad3/BUB1 homology region 1"/>
    <property type="match status" value="1"/>
</dbReference>